<proteinExistence type="predicted"/>
<dbReference type="Proteomes" id="UP000054558">
    <property type="component" value="Unassembled WGS sequence"/>
</dbReference>
<protein>
    <submittedName>
        <fullName evidence="1">Uncharacterized protein</fullName>
    </submittedName>
</protein>
<reference evidence="1 2" key="1">
    <citation type="journal article" date="2014" name="Nat. Commun.">
        <title>Klebsormidium flaccidum genome reveals primary factors for plant terrestrial adaptation.</title>
        <authorList>
            <person name="Hori K."/>
            <person name="Maruyama F."/>
            <person name="Fujisawa T."/>
            <person name="Togashi T."/>
            <person name="Yamamoto N."/>
            <person name="Seo M."/>
            <person name="Sato S."/>
            <person name="Yamada T."/>
            <person name="Mori H."/>
            <person name="Tajima N."/>
            <person name="Moriyama T."/>
            <person name="Ikeuchi M."/>
            <person name="Watanabe M."/>
            <person name="Wada H."/>
            <person name="Kobayashi K."/>
            <person name="Saito M."/>
            <person name="Masuda T."/>
            <person name="Sasaki-Sekimoto Y."/>
            <person name="Mashiguchi K."/>
            <person name="Awai K."/>
            <person name="Shimojima M."/>
            <person name="Masuda S."/>
            <person name="Iwai M."/>
            <person name="Nobusawa T."/>
            <person name="Narise T."/>
            <person name="Kondo S."/>
            <person name="Saito H."/>
            <person name="Sato R."/>
            <person name="Murakawa M."/>
            <person name="Ihara Y."/>
            <person name="Oshima-Yamada Y."/>
            <person name="Ohtaka K."/>
            <person name="Satoh M."/>
            <person name="Sonobe K."/>
            <person name="Ishii M."/>
            <person name="Ohtani R."/>
            <person name="Kanamori-Sato M."/>
            <person name="Honoki R."/>
            <person name="Miyazaki D."/>
            <person name="Mochizuki H."/>
            <person name="Umetsu J."/>
            <person name="Higashi K."/>
            <person name="Shibata D."/>
            <person name="Kamiya Y."/>
            <person name="Sato N."/>
            <person name="Nakamura Y."/>
            <person name="Tabata S."/>
            <person name="Ida S."/>
            <person name="Kurokawa K."/>
            <person name="Ohta H."/>
        </authorList>
    </citation>
    <scope>NUCLEOTIDE SEQUENCE [LARGE SCALE GENOMIC DNA]</scope>
    <source>
        <strain evidence="1 2">NIES-2285</strain>
    </source>
</reference>
<dbReference type="EMBL" id="DF237823">
    <property type="protein sequence ID" value="GAQ91881.1"/>
    <property type="molecule type" value="Genomic_DNA"/>
</dbReference>
<accession>A0A1Y1IRL2</accession>
<evidence type="ECO:0000313" key="2">
    <source>
        <dbReference type="Proteomes" id="UP000054558"/>
    </source>
</evidence>
<name>A0A1Y1IRL2_KLENI</name>
<organism evidence="1 2">
    <name type="scientific">Klebsormidium nitens</name>
    <name type="common">Green alga</name>
    <name type="synonym">Ulothrix nitens</name>
    <dbReference type="NCBI Taxonomy" id="105231"/>
    <lineage>
        <taxon>Eukaryota</taxon>
        <taxon>Viridiplantae</taxon>
        <taxon>Streptophyta</taxon>
        <taxon>Klebsormidiophyceae</taxon>
        <taxon>Klebsormidiales</taxon>
        <taxon>Klebsormidiaceae</taxon>
        <taxon>Klebsormidium</taxon>
    </lineage>
</organism>
<keyword evidence="2" id="KW-1185">Reference proteome</keyword>
<dbReference type="AlphaFoldDB" id="A0A1Y1IRL2"/>
<evidence type="ECO:0000313" key="1">
    <source>
        <dbReference type="EMBL" id="GAQ91881.1"/>
    </source>
</evidence>
<sequence>MLLAAILGRRARTGRVGLPNGAPLAVLHAAETGGGAAPPCGPDYCQPAARRLPPNDLAGFASGLQSFTQHLKVLDHFVGGVPTLSVLLPRLPLPQGFSVGPEFYRG</sequence>
<gene>
    <name evidence="1" type="ORF">KFL_008740035</name>
</gene>